<dbReference type="EMBL" id="CP136862">
    <property type="protein sequence ID" value="WOJ90775.1"/>
    <property type="molecule type" value="Genomic_DNA"/>
</dbReference>
<keyword evidence="2" id="KW-1185">Reference proteome</keyword>
<sequence>MMTCHDNALDEALKSLGLIRFDPPAPKPGGLVHVFQILGELSHARLADIAEEYAAPGGVDFGFAEHREFNAFAQRSSKDVICIYSSTVRTMWSLCNAVMTIREIFPWIDDVDRLGENSAPPAKGELFFVQQTSAASGEIEPIRRKLATALFDVAMDFALMHEVGHLWNGHVDLLRQEIDPLPLREMRPGEAKGFDLAEAQALEFDADSFAAQKVFARAYRENQFKEFSEGLLKDHRLPLDGDHTATWYFTWFAIYAFFRLFDEACAAADLQKRPQPRAALRQACLLSTVAAVCDRQGWSKLTMPNWEVLATAAGLEAEGAICRLRRVALDANAFRSAWQGPAFDQIEAYLQSWDVLAPRLKLFKRGAMQAKSEPSSVTDA</sequence>
<dbReference type="RefSeq" id="WP_407340363.1">
    <property type="nucleotide sequence ID" value="NZ_CP136862.1"/>
</dbReference>
<reference evidence="1 2" key="1">
    <citation type="submission" date="2023-10" db="EMBL/GenBank/DDBJ databases">
        <title>Novel methanotroph of the genus Methylocapsa from a subarctic wetland.</title>
        <authorList>
            <person name="Belova S.E."/>
            <person name="Oshkin I.Y."/>
            <person name="Miroshnikov K."/>
            <person name="Dedysh S.N."/>
        </authorList>
    </citation>
    <scope>NUCLEOTIDE SEQUENCE [LARGE SCALE GENOMIC DNA]</scope>
    <source>
        <strain evidence="1 2">RX1</strain>
    </source>
</reference>
<evidence type="ECO:0008006" key="3">
    <source>
        <dbReference type="Google" id="ProtNLM"/>
    </source>
</evidence>
<name>A0ABZ0HV42_9HYPH</name>
<gene>
    <name evidence="1" type="ORF">RZS28_05665</name>
</gene>
<protein>
    <recommendedName>
        <fullName evidence="3">Peptidase M1 membrane alanine aminopeptidase domain-containing protein</fullName>
    </recommendedName>
</protein>
<dbReference type="Proteomes" id="UP001626536">
    <property type="component" value="Chromosome"/>
</dbReference>
<proteinExistence type="predicted"/>
<organism evidence="1 2">
    <name type="scientific">Methylocapsa polymorpha</name>
    <dbReference type="NCBI Taxonomy" id="3080828"/>
    <lineage>
        <taxon>Bacteria</taxon>
        <taxon>Pseudomonadati</taxon>
        <taxon>Pseudomonadota</taxon>
        <taxon>Alphaproteobacteria</taxon>
        <taxon>Hyphomicrobiales</taxon>
        <taxon>Beijerinckiaceae</taxon>
        <taxon>Methylocapsa</taxon>
    </lineage>
</organism>
<evidence type="ECO:0000313" key="2">
    <source>
        <dbReference type="Proteomes" id="UP001626536"/>
    </source>
</evidence>
<evidence type="ECO:0000313" key="1">
    <source>
        <dbReference type="EMBL" id="WOJ90775.1"/>
    </source>
</evidence>
<accession>A0ABZ0HV42</accession>